<evidence type="ECO:0000313" key="2">
    <source>
        <dbReference type="Proteomes" id="UP001417504"/>
    </source>
</evidence>
<keyword evidence="2" id="KW-1185">Reference proteome</keyword>
<comment type="caution">
    <text evidence="1">The sequence shown here is derived from an EMBL/GenBank/DDBJ whole genome shotgun (WGS) entry which is preliminary data.</text>
</comment>
<dbReference type="AlphaFoldDB" id="A0AAP0EYI9"/>
<sequence length="87" mass="9730">MGMLSYGRIKYCCKAIGMKVKIANACWDDVCRIAYETQITSDIDRIVRAASTLQPVGPISSTKFADYLSSWSSRAFLLWKLSIEASK</sequence>
<dbReference type="EMBL" id="JBBNAE010000008">
    <property type="protein sequence ID" value="KAK9102070.1"/>
    <property type="molecule type" value="Genomic_DNA"/>
</dbReference>
<dbReference type="Proteomes" id="UP001417504">
    <property type="component" value="Unassembled WGS sequence"/>
</dbReference>
<gene>
    <name evidence="1" type="ORF">Sjap_019324</name>
</gene>
<protein>
    <submittedName>
        <fullName evidence="1">Uncharacterized protein</fullName>
    </submittedName>
</protein>
<proteinExistence type="predicted"/>
<evidence type="ECO:0000313" key="1">
    <source>
        <dbReference type="EMBL" id="KAK9102070.1"/>
    </source>
</evidence>
<organism evidence="1 2">
    <name type="scientific">Stephania japonica</name>
    <dbReference type="NCBI Taxonomy" id="461633"/>
    <lineage>
        <taxon>Eukaryota</taxon>
        <taxon>Viridiplantae</taxon>
        <taxon>Streptophyta</taxon>
        <taxon>Embryophyta</taxon>
        <taxon>Tracheophyta</taxon>
        <taxon>Spermatophyta</taxon>
        <taxon>Magnoliopsida</taxon>
        <taxon>Ranunculales</taxon>
        <taxon>Menispermaceae</taxon>
        <taxon>Menispermoideae</taxon>
        <taxon>Cissampelideae</taxon>
        <taxon>Stephania</taxon>
    </lineage>
</organism>
<accession>A0AAP0EYI9</accession>
<name>A0AAP0EYI9_9MAGN</name>
<reference evidence="1 2" key="1">
    <citation type="submission" date="2024-01" db="EMBL/GenBank/DDBJ databases">
        <title>Genome assemblies of Stephania.</title>
        <authorList>
            <person name="Yang L."/>
        </authorList>
    </citation>
    <scope>NUCLEOTIDE SEQUENCE [LARGE SCALE GENOMIC DNA]</scope>
    <source>
        <strain evidence="1">QJT</strain>
        <tissue evidence="1">Leaf</tissue>
    </source>
</reference>